<dbReference type="STRING" id="538381.GCA_001696535_02061"/>
<reference evidence="9 10" key="1">
    <citation type="submission" date="2017-08" db="EMBL/GenBank/DDBJ databases">
        <authorList>
            <person name="de Groot N.N."/>
        </authorList>
    </citation>
    <scope>NUCLEOTIDE SEQUENCE [LARGE SCALE GENOMIC DNA]</scope>
    <source>
        <strain evidence="9 10">USBA 352</strain>
    </source>
</reference>
<protein>
    <recommendedName>
        <fullName evidence="7">TRAP transporter small permease protein</fullName>
    </recommendedName>
</protein>
<dbReference type="AlphaFoldDB" id="A0A285SGN0"/>
<keyword evidence="4 7" id="KW-0812">Transmembrane</keyword>
<keyword evidence="5 7" id="KW-1133">Transmembrane helix</keyword>
<dbReference type="OrthoDB" id="8688242at2"/>
<feature type="transmembrane region" description="Helical" evidence="7">
    <location>
        <begin position="41"/>
        <end position="61"/>
    </location>
</feature>
<sequence length="160" mass="17485">MERFINRASSLLADLGSLVVYLCAGLIVYDVCARLAFGRPFAGTADLVAIALVLVTFLQAMKALLQDRLLQMTLLLEKLPGAVLKLAMTVANLVGAALFLCLAAISVEPIEQAYRTHEFFGTDAFRVTAWPVRLVVALLWCMLAVAFLSKARSVLRRTAR</sequence>
<comment type="function">
    <text evidence="7">Part of the tripartite ATP-independent periplasmic (TRAP) transport system.</text>
</comment>
<dbReference type="Proteomes" id="UP000219331">
    <property type="component" value="Unassembled WGS sequence"/>
</dbReference>
<keyword evidence="7" id="KW-0997">Cell inner membrane</keyword>
<keyword evidence="6 7" id="KW-0472">Membrane</keyword>
<evidence type="ECO:0000256" key="7">
    <source>
        <dbReference type="RuleBase" id="RU369079"/>
    </source>
</evidence>
<feature type="domain" description="Tripartite ATP-independent periplasmic transporters DctQ component" evidence="8">
    <location>
        <begin position="24"/>
        <end position="156"/>
    </location>
</feature>
<proteinExistence type="inferred from homology"/>
<dbReference type="Pfam" id="PF04290">
    <property type="entry name" value="DctQ"/>
    <property type="match status" value="1"/>
</dbReference>
<evidence type="ECO:0000313" key="10">
    <source>
        <dbReference type="Proteomes" id="UP000219331"/>
    </source>
</evidence>
<evidence type="ECO:0000256" key="2">
    <source>
        <dbReference type="ARBA" id="ARBA00022448"/>
    </source>
</evidence>
<evidence type="ECO:0000256" key="4">
    <source>
        <dbReference type="ARBA" id="ARBA00022692"/>
    </source>
</evidence>
<keyword evidence="2 7" id="KW-0813">Transport</keyword>
<comment type="similarity">
    <text evidence="7">Belongs to the TRAP transporter small permease family.</text>
</comment>
<comment type="subcellular location">
    <subcellularLocation>
        <location evidence="7">Cell inner membrane</location>
        <topology evidence="7">Multi-pass membrane protein</topology>
    </subcellularLocation>
    <subcellularLocation>
        <location evidence="1">Cell membrane</location>
        <topology evidence="1">Multi-pass membrane protein</topology>
    </subcellularLocation>
</comment>
<dbReference type="RefSeq" id="WP_067219380.1">
    <property type="nucleotide sequence ID" value="NZ_MBQE01000002.1"/>
</dbReference>
<evidence type="ECO:0000256" key="3">
    <source>
        <dbReference type="ARBA" id="ARBA00022475"/>
    </source>
</evidence>
<accession>A0A285SGN0</accession>
<gene>
    <name evidence="9" type="ORF">SAMN05421512_105229</name>
</gene>
<dbReference type="GO" id="GO:0005886">
    <property type="term" value="C:plasma membrane"/>
    <property type="evidence" value="ECO:0007669"/>
    <property type="project" value="UniProtKB-SubCell"/>
</dbReference>
<feature type="transmembrane region" description="Helical" evidence="7">
    <location>
        <begin position="82"/>
        <end position="107"/>
    </location>
</feature>
<keyword evidence="10" id="KW-1185">Reference proteome</keyword>
<feature type="transmembrane region" description="Helical" evidence="7">
    <location>
        <begin position="12"/>
        <end position="29"/>
    </location>
</feature>
<evidence type="ECO:0000256" key="1">
    <source>
        <dbReference type="ARBA" id="ARBA00004651"/>
    </source>
</evidence>
<dbReference type="EMBL" id="OBML01000005">
    <property type="protein sequence ID" value="SOC06835.1"/>
    <property type="molecule type" value="Genomic_DNA"/>
</dbReference>
<evidence type="ECO:0000256" key="5">
    <source>
        <dbReference type="ARBA" id="ARBA00022989"/>
    </source>
</evidence>
<evidence type="ECO:0000256" key="6">
    <source>
        <dbReference type="ARBA" id="ARBA00023136"/>
    </source>
</evidence>
<name>A0A285SGN0_9HYPH</name>
<dbReference type="InterPro" id="IPR055348">
    <property type="entry name" value="DctQ"/>
</dbReference>
<feature type="transmembrane region" description="Helical" evidence="7">
    <location>
        <begin position="127"/>
        <end position="148"/>
    </location>
</feature>
<organism evidence="9 10">
    <name type="scientific">Stappia indica</name>
    <dbReference type="NCBI Taxonomy" id="538381"/>
    <lineage>
        <taxon>Bacteria</taxon>
        <taxon>Pseudomonadati</taxon>
        <taxon>Pseudomonadota</taxon>
        <taxon>Alphaproteobacteria</taxon>
        <taxon>Hyphomicrobiales</taxon>
        <taxon>Stappiaceae</taxon>
        <taxon>Stappia</taxon>
    </lineage>
</organism>
<dbReference type="GO" id="GO:0022857">
    <property type="term" value="F:transmembrane transporter activity"/>
    <property type="evidence" value="ECO:0007669"/>
    <property type="project" value="UniProtKB-UniRule"/>
</dbReference>
<keyword evidence="3" id="KW-1003">Cell membrane</keyword>
<comment type="subunit">
    <text evidence="7">The complex comprises the extracytoplasmic solute receptor protein and the two transmembrane proteins.</text>
</comment>
<evidence type="ECO:0000259" key="8">
    <source>
        <dbReference type="Pfam" id="PF04290"/>
    </source>
</evidence>
<evidence type="ECO:0000313" key="9">
    <source>
        <dbReference type="EMBL" id="SOC06835.1"/>
    </source>
</evidence>